<dbReference type="GO" id="GO:0003700">
    <property type="term" value="F:DNA-binding transcription factor activity"/>
    <property type="evidence" value="ECO:0007669"/>
    <property type="project" value="InterPro"/>
</dbReference>
<evidence type="ECO:0000256" key="3">
    <source>
        <dbReference type="ARBA" id="ARBA00023163"/>
    </source>
</evidence>
<dbReference type="InterPro" id="IPR036388">
    <property type="entry name" value="WH-like_DNA-bd_sf"/>
</dbReference>
<keyword evidence="2" id="KW-0238">DNA-binding</keyword>
<dbReference type="InterPro" id="IPR023187">
    <property type="entry name" value="Tscrpt_reg_MarR-type_CS"/>
</dbReference>
<name>A0A261SCI7_9BORD</name>
<keyword evidence="3" id="KW-0804">Transcription</keyword>
<dbReference type="Gene3D" id="1.10.10.10">
    <property type="entry name" value="Winged helix-like DNA-binding domain superfamily/Winged helix DNA-binding domain"/>
    <property type="match status" value="1"/>
</dbReference>
<keyword evidence="1" id="KW-0805">Transcription regulation</keyword>
<dbReference type="Proteomes" id="UP000216020">
    <property type="component" value="Unassembled WGS sequence"/>
</dbReference>
<dbReference type="PANTHER" id="PTHR33164">
    <property type="entry name" value="TRANSCRIPTIONAL REGULATOR, MARR FAMILY"/>
    <property type="match status" value="1"/>
</dbReference>
<organism evidence="6 7">
    <name type="scientific">Bordetella genomosp. 10</name>
    <dbReference type="NCBI Taxonomy" id="1416804"/>
    <lineage>
        <taxon>Bacteria</taxon>
        <taxon>Pseudomonadati</taxon>
        <taxon>Pseudomonadota</taxon>
        <taxon>Betaproteobacteria</taxon>
        <taxon>Burkholderiales</taxon>
        <taxon>Alcaligenaceae</taxon>
        <taxon>Bordetella</taxon>
    </lineage>
</organism>
<evidence type="ECO:0000313" key="7">
    <source>
        <dbReference type="Proteomes" id="UP000216020"/>
    </source>
</evidence>
<dbReference type="OrthoDB" id="6002259at2"/>
<feature type="region of interest" description="Disordered" evidence="4">
    <location>
        <begin position="148"/>
        <end position="173"/>
    </location>
</feature>
<feature type="domain" description="HTH marR-type" evidence="5">
    <location>
        <begin position="9"/>
        <end position="142"/>
    </location>
</feature>
<dbReference type="PANTHER" id="PTHR33164:SF64">
    <property type="entry name" value="TRANSCRIPTIONAL REGULATOR SLYA"/>
    <property type="match status" value="1"/>
</dbReference>
<evidence type="ECO:0000259" key="5">
    <source>
        <dbReference type="PROSITE" id="PS50995"/>
    </source>
</evidence>
<dbReference type="PROSITE" id="PS01117">
    <property type="entry name" value="HTH_MARR_1"/>
    <property type="match status" value="1"/>
</dbReference>
<dbReference type="SMART" id="SM00347">
    <property type="entry name" value="HTH_MARR"/>
    <property type="match status" value="1"/>
</dbReference>
<sequence length="173" mass="18848">MNTPADTRLMALTAHLMVIHRAYRAAADKALADYGLSQATAWPVITAGRLGDGVRQGVLAEAMGVEGPSLVRVLDQLVAAGLIERREDPLDRRAKTVHLTEAGNELRERVETMLVHLRRRLFAGCDENDLEACMRVFESLKSSLAHHHSEPGTVYEPLPHAPAPGGSSTEQQP</sequence>
<protein>
    <submittedName>
        <fullName evidence="6">MarR family transcriptional regulator</fullName>
    </submittedName>
</protein>
<evidence type="ECO:0000313" key="6">
    <source>
        <dbReference type="EMBL" id="OZI35056.1"/>
    </source>
</evidence>
<dbReference type="RefSeq" id="WP_094854054.1">
    <property type="nucleotide sequence ID" value="NZ_NEVM01000002.1"/>
</dbReference>
<dbReference type="PRINTS" id="PR00598">
    <property type="entry name" value="HTHMARR"/>
</dbReference>
<gene>
    <name evidence="6" type="ORF">CAL29_12705</name>
</gene>
<evidence type="ECO:0000256" key="4">
    <source>
        <dbReference type="SAM" id="MobiDB-lite"/>
    </source>
</evidence>
<dbReference type="EMBL" id="NEVM01000002">
    <property type="protein sequence ID" value="OZI35056.1"/>
    <property type="molecule type" value="Genomic_DNA"/>
</dbReference>
<reference evidence="7" key="1">
    <citation type="submission" date="2017-05" db="EMBL/GenBank/DDBJ databases">
        <title>Complete and WGS of Bordetella genogroups.</title>
        <authorList>
            <person name="Spilker T."/>
            <person name="Lipuma J."/>
        </authorList>
    </citation>
    <scope>NUCLEOTIDE SEQUENCE [LARGE SCALE GENOMIC DNA]</scope>
    <source>
        <strain evidence="7">AU16122</strain>
    </source>
</reference>
<dbReference type="InterPro" id="IPR039422">
    <property type="entry name" value="MarR/SlyA-like"/>
</dbReference>
<dbReference type="InterPro" id="IPR000835">
    <property type="entry name" value="HTH_MarR-typ"/>
</dbReference>
<dbReference type="SUPFAM" id="SSF46785">
    <property type="entry name" value="Winged helix' DNA-binding domain"/>
    <property type="match status" value="1"/>
</dbReference>
<accession>A0A261SCI7</accession>
<comment type="caution">
    <text evidence="6">The sequence shown here is derived from an EMBL/GenBank/DDBJ whole genome shotgun (WGS) entry which is preliminary data.</text>
</comment>
<dbReference type="InterPro" id="IPR036390">
    <property type="entry name" value="WH_DNA-bd_sf"/>
</dbReference>
<evidence type="ECO:0000256" key="2">
    <source>
        <dbReference type="ARBA" id="ARBA00023125"/>
    </source>
</evidence>
<proteinExistence type="predicted"/>
<dbReference type="GO" id="GO:0003677">
    <property type="term" value="F:DNA binding"/>
    <property type="evidence" value="ECO:0007669"/>
    <property type="project" value="UniProtKB-KW"/>
</dbReference>
<evidence type="ECO:0000256" key="1">
    <source>
        <dbReference type="ARBA" id="ARBA00023015"/>
    </source>
</evidence>
<dbReference type="AlphaFoldDB" id="A0A261SCI7"/>
<dbReference type="GO" id="GO:0006950">
    <property type="term" value="P:response to stress"/>
    <property type="evidence" value="ECO:0007669"/>
    <property type="project" value="TreeGrafter"/>
</dbReference>
<keyword evidence="7" id="KW-1185">Reference proteome</keyword>
<dbReference type="Pfam" id="PF12802">
    <property type="entry name" value="MarR_2"/>
    <property type="match status" value="1"/>
</dbReference>
<dbReference type="PROSITE" id="PS50995">
    <property type="entry name" value="HTH_MARR_2"/>
    <property type="match status" value="1"/>
</dbReference>